<feature type="transmembrane region" description="Helical" evidence="11">
    <location>
        <begin position="7"/>
        <end position="25"/>
    </location>
</feature>
<dbReference type="EC" id="7.1.1.9" evidence="10"/>
<evidence type="ECO:0000256" key="1">
    <source>
        <dbReference type="ARBA" id="ARBA00002536"/>
    </source>
</evidence>
<accession>A0A1T5KZK2</accession>
<feature type="transmembrane region" description="Helical" evidence="11">
    <location>
        <begin position="31"/>
        <end position="53"/>
    </location>
</feature>
<dbReference type="GO" id="GO:0005886">
    <property type="term" value="C:plasma membrane"/>
    <property type="evidence" value="ECO:0007669"/>
    <property type="project" value="UniProtKB-SubCell"/>
</dbReference>
<name>A0A1T5KZK2_9MICO</name>
<comment type="subunit">
    <text evidence="10">Associates with subunits I, II and III to form cytochrome c oxidase.</text>
</comment>
<comment type="function">
    <text evidence="1 10">Part of cytochrome c oxidase, its function is unknown.</text>
</comment>
<dbReference type="AlphaFoldDB" id="A0A1T5KZK2"/>
<feature type="transmembrane region" description="Helical" evidence="11">
    <location>
        <begin position="83"/>
        <end position="100"/>
    </location>
</feature>
<proteinExistence type="inferred from homology"/>
<dbReference type="Pfam" id="PF12270">
    <property type="entry name" value="Cyt_c_ox_IV"/>
    <property type="match status" value="1"/>
</dbReference>
<comment type="subcellular location">
    <subcellularLocation>
        <location evidence="2">Cell membrane</location>
        <topology evidence="2">Multi-pass membrane protein</topology>
    </subcellularLocation>
</comment>
<evidence type="ECO:0000256" key="3">
    <source>
        <dbReference type="ARBA" id="ARBA00006870"/>
    </source>
</evidence>
<comment type="catalytic activity">
    <reaction evidence="9 10">
        <text>4 Fe(II)-[cytochrome c] + O2 + 8 H(+)(in) = 4 Fe(III)-[cytochrome c] + 2 H2O + 4 H(+)(out)</text>
        <dbReference type="Rhea" id="RHEA:11436"/>
        <dbReference type="Rhea" id="RHEA-COMP:10350"/>
        <dbReference type="Rhea" id="RHEA-COMP:14399"/>
        <dbReference type="ChEBI" id="CHEBI:15377"/>
        <dbReference type="ChEBI" id="CHEBI:15378"/>
        <dbReference type="ChEBI" id="CHEBI:15379"/>
        <dbReference type="ChEBI" id="CHEBI:29033"/>
        <dbReference type="ChEBI" id="CHEBI:29034"/>
        <dbReference type="EC" id="7.1.1.9"/>
    </reaction>
</comment>
<dbReference type="GO" id="GO:0004129">
    <property type="term" value="F:cytochrome-c oxidase activity"/>
    <property type="evidence" value="ECO:0007669"/>
    <property type="project" value="UniProtKB-EC"/>
</dbReference>
<gene>
    <name evidence="12" type="ORF">SAMN04324258_2723</name>
</gene>
<sequence length="133" mass="14471">MKIEIKLFLFLAPFFVAVGVLYGLFTGFEEPVGYLGIPLVGALVAMVGAYLALTARRIDPRPEDDEEGEIEQGAGDQGVYSPWSWWPLVIAAAAAVAFLGLAVGWWVLYIGFILGVIGLVGWVFEFSRGQHAH</sequence>
<keyword evidence="6 10" id="KW-1278">Translocase</keyword>
<dbReference type="OrthoDB" id="5244617at2"/>
<evidence type="ECO:0000256" key="9">
    <source>
        <dbReference type="ARBA" id="ARBA00047816"/>
    </source>
</evidence>
<evidence type="ECO:0000313" key="12">
    <source>
        <dbReference type="EMBL" id="SKC69216.1"/>
    </source>
</evidence>
<keyword evidence="8 10" id="KW-0472">Membrane</keyword>
<dbReference type="EMBL" id="FUZQ01000004">
    <property type="protein sequence ID" value="SKC69216.1"/>
    <property type="molecule type" value="Genomic_DNA"/>
</dbReference>
<organism evidence="12 13">
    <name type="scientific">Krasilnikoviella flava</name>
    <dbReference type="NCBI Taxonomy" id="526729"/>
    <lineage>
        <taxon>Bacteria</taxon>
        <taxon>Bacillati</taxon>
        <taxon>Actinomycetota</taxon>
        <taxon>Actinomycetes</taxon>
        <taxon>Micrococcales</taxon>
        <taxon>Promicromonosporaceae</taxon>
        <taxon>Krasilnikoviella</taxon>
    </lineage>
</organism>
<dbReference type="InterPro" id="IPR021050">
    <property type="entry name" value="Cyt_c_oxidase_su4_actinobac"/>
</dbReference>
<feature type="transmembrane region" description="Helical" evidence="11">
    <location>
        <begin position="106"/>
        <end position="124"/>
    </location>
</feature>
<keyword evidence="13" id="KW-1185">Reference proteome</keyword>
<evidence type="ECO:0000256" key="10">
    <source>
        <dbReference type="PIRNR" id="PIRNR017385"/>
    </source>
</evidence>
<dbReference type="GO" id="GO:0022900">
    <property type="term" value="P:electron transport chain"/>
    <property type="evidence" value="ECO:0007669"/>
    <property type="project" value="InterPro"/>
</dbReference>
<evidence type="ECO:0000256" key="5">
    <source>
        <dbReference type="ARBA" id="ARBA00022692"/>
    </source>
</evidence>
<evidence type="ECO:0000256" key="4">
    <source>
        <dbReference type="ARBA" id="ARBA00022475"/>
    </source>
</evidence>
<evidence type="ECO:0000256" key="7">
    <source>
        <dbReference type="ARBA" id="ARBA00022989"/>
    </source>
</evidence>
<protein>
    <recommendedName>
        <fullName evidence="10">Cytochrome c oxidase polypeptide 4</fullName>
        <ecNumber evidence="10">7.1.1.9</ecNumber>
    </recommendedName>
    <alternativeName>
        <fullName evidence="10">Cytochrome aa3 subunit 4</fullName>
    </alternativeName>
    <alternativeName>
        <fullName evidence="10">Cytochrome c oxidase polypeptide IV</fullName>
    </alternativeName>
</protein>
<evidence type="ECO:0000256" key="8">
    <source>
        <dbReference type="ARBA" id="ARBA00023136"/>
    </source>
</evidence>
<evidence type="ECO:0000313" key="13">
    <source>
        <dbReference type="Proteomes" id="UP000189777"/>
    </source>
</evidence>
<keyword evidence="4 10" id="KW-1003">Cell membrane</keyword>
<evidence type="ECO:0000256" key="6">
    <source>
        <dbReference type="ARBA" id="ARBA00022967"/>
    </source>
</evidence>
<reference evidence="12 13" key="1">
    <citation type="submission" date="2017-02" db="EMBL/GenBank/DDBJ databases">
        <authorList>
            <person name="Peterson S.W."/>
        </authorList>
    </citation>
    <scope>NUCLEOTIDE SEQUENCE [LARGE SCALE GENOMIC DNA]</scope>
    <source>
        <strain evidence="12 13">DSM 21481</strain>
    </source>
</reference>
<evidence type="ECO:0000256" key="2">
    <source>
        <dbReference type="ARBA" id="ARBA00004651"/>
    </source>
</evidence>
<evidence type="ECO:0000256" key="11">
    <source>
        <dbReference type="SAM" id="Phobius"/>
    </source>
</evidence>
<dbReference type="PIRSF" id="PIRSF017385">
    <property type="entry name" value="CtaF"/>
    <property type="match status" value="1"/>
</dbReference>
<keyword evidence="7 11" id="KW-1133">Transmembrane helix</keyword>
<keyword evidence="5 11" id="KW-0812">Transmembrane</keyword>
<dbReference type="RefSeq" id="WP_079574986.1">
    <property type="nucleotide sequence ID" value="NZ_FUZQ01000004.1"/>
</dbReference>
<comment type="similarity">
    <text evidence="3 10">Belongs to the cytochrome c oxidase bacterial subunit CtaF family.</text>
</comment>
<dbReference type="STRING" id="526729.SAMN04324258_2723"/>
<dbReference type="Proteomes" id="UP000189777">
    <property type="component" value="Unassembled WGS sequence"/>
</dbReference>